<gene>
    <name evidence="5" type="ORF">D0469_01430</name>
</gene>
<protein>
    <submittedName>
        <fullName evidence="5">Biotin-dependent carboxyltransferase family protein</fullName>
    </submittedName>
</protein>
<dbReference type="SUPFAM" id="SSF50891">
    <property type="entry name" value="Cyclophilin-like"/>
    <property type="match status" value="1"/>
</dbReference>
<dbReference type="OrthoDB" id="9782422at2"/>
<evidence type="ECO:0000256" key="3">
    <source>
        <dbReference type="ARBA" id="ARBA00022840"/>
    </source>
</evidence>
<evidence type="ECO:0000313" key="6">
    <source>
        <dbReference type="Proteomes" id="UP000264541"/>
    </source>
</evidence>
<evidence type="ECO:0000256" key="2">
    <source>
        <dbReference type="ARBA" id="ARBA00022801"/>
    </source>
</evidence>
<evidence type="ECO:0000259" key="4">
    <source>
        <dbReference type="SMART" id="SM00797"/>
    </source>
</evidence>
<dbReference type="SMART" id="SM00797">
    <property type="entry name" value="AHS2"/>
    <property type="match status" value="1"/>
</dbReference>
<dbReference type="RefSeq" id="WP_117324881.1">
    <property type="nucleotide sequence ID" value="NZ_QVTE01000004.1"/>
</dbReference>
<evidence type="ECO:0000313" key="5">
    <source>
        <dbReference type="EMBL" id="RFU71397.1"/>
    </source>
</evidence>
<dbReference type="PANTHER" id="PTHR43309">
    <property type="entry name" value="5-OXOPROLINASE SUBUNIT C"/>
    <property type="match status" value="1"/>
</dbReference>
<dbReference type="Proteomes" id="UP000264541">
    <property type="component" value="Unassembled WGS sequence"/>
</dbReference>
<dbReference type="EMBL" id="QVTE01000004">
    <property type="protein sequence ID" value="RFU71397.1"/>
    <property type="molecule type" value="Genomic_DNA"/>
</dbReference>
<evidence type="ECO:0000256" key="1">
    <source>
        <dbReference type="ARBA" id="ARBA00022741"/>
    </source>
</evidence>
<accession>A0A372LU20</accession>
<keyword evidence="5" id="KW-0808">Transferase</keyword>
<feature type="domain" description="Carboxyltransferase" evidence="4">
    <location>
        <begin position="23"/>
        <end position="320"/>
    </location>
</feature>
<name>A0A372LU20_9BACI</name>
<dbReference type="GO" id="GO:0016740">
    <property type="term" value="F:transferase activity"/>
    <property type="evidence" value="ECO:0007669"/>
    <property type="project" value="UniProtKB-KW"/>
</dbReference>
<keyword evidence="6" id="KW-1185">Reference proteome</keyword>
<dbReference type="AlphaFoldDB" id="A0A372LU20"/>
<organism evidence="5 6">
    <name type="scientific">Peribacillus saganii</name>
    <dbReference type="NCBI Taxonomy" id="2303992"/>
    <lineage>
        <taxon>Bacteria</taxon>
        <taxon>Bacillati</taxon>
        <taxon>Bacillota</taxon>
        <taxon>Bacilli</taxon>
        <taxon>Bacillales</taxon>
        <taxon>Bacillaceae</taxon>
        <taxon>Peribacillus</taxon>
    </lineage>
</organism>
<proteinExistence type="predicted"/>
<dbReference type="NCBIfam" id="TIGR00724">
    <property type="entry name" value="urea_amlyse_rel"/>
    <property type="match status" value="1"/>
</dbReference>
<dbReference type="GO" id="GO:0005524">
    <property type="term" value="F:ATP binding"/>
    <property type="evidence" value="ECO:0007669"/>
    <property type="project" value="UniProtKB-KW"/>
</dbReference>
<keyword evidence="2" id="KW-0378">Hydrolase</keyword>
<keyword evidence="1" id="KW-0547">Nucleotide-binding</keyword>
<dbReference type="Pfam" id="PF02626">
    <property type="entry name" value="CT_A_B"/>
    <property type="match status" value="1"/>
</dbReference>
<sequence>MLTIIKPGLLTTIQDLGRYGFQRYGVIVSGAMDQFAHRMANILVGNQENTPTMEITLLGPQIEFNENSLISICGGDLTPTIDGSPVRLWRSIFIKKGSKLKFGSPRSGCRAYLAVAGGISVEAVMASGSTYLRAAIGGYHGRALKEGDKIRVGMPGSLSTKIIESLSDSLSRQPFAEMDWSIAKDLILSTPTEPSVRIIRGREFNLFTKESREILYKEHFQVTPQSDRMGYRLKGLSLELQKAEEILSEAVTFGTIQVPSDGNPIILMADRQTTGGYPKIGQVAKVDLPLVAQVKPGDFIKFTEVSLYDAQLLLIKKEKKIQQLKSGISLKFR</sequence>
<keyword evidence="3" id="KW-0067">ATP-binding</keyword>
<reference evidence="5 6" key="1">
    <citation type="submission" date="2018-08" db="EMBL/GenBank/DDBJ databases">
        <title>Bacillus chawlae sp. nov., Bacillus glennii sp. nov., and Bacillus saganii sp. nov. Isolated from the Vehicle Assembly Building at Kennedy Space Center where the Viking Spacecraft were Assembled.</title>
        <authorList>
            <person name="Seuylemezian A."/>
            <person name="Vaishampayan P."/>
        </authorList>
    </citation>
    <scope>NUCLEOTIDE SEQUENCE [LARGE SCALE GENOMIC DNA]</scope>
    <source>
        <strain evidence="5 6">V47-23a</strain>
    </source>
</reference>
<comment type="caution">
    <text evidence="5">The sequence shown here is derived from an EMBL/GenBank/DDBJ whole genome shotgun (WGS) entry which is preliminary data.</text>
</comment>
<dbReference type="InterPro" id="IPR052708">
    <property type="entry name" value="PxpC"/>
</dbReference>
<dbReference type="InterPro" id="IPR029000">
    <property type="entry name" value="Cyclophilin-like_dom_sf"/>
</dbReference>
<dbReference type="InterPro" id="IPR003778">
    <property type="entry name" value="CT_A_B"/>
</dbReference>
<dbReference type="GO" id="GO:0016787">
    <property type="term" value="F:hydrolase activity"/>
    <property type="evidence" value="ECO:0007669"/>
    <property type="project" value="UniProtKB-KW"/>
</dbReference>
<dbReference type="Gene3D" id="2.40.100.10">
    <property type="entry name" value="Cyclophilin-like"/>
    <property type="match status" value="1"/>
</dbReference>
<dbReference type="PANTHER" id="PTHR43309:SF5">
    <property type="entry name" value="5-OXOPROLINASE SUBUNIT C"/>
    <property type="match status" value="1"/>
</dbReference>